<keyword evidence="4" id="KW-0788">Thiol protease</keyword>
<feature type="coiled-coil region" evidence="5">
    <location>
        <begin position="56"/>
        <end position="118"/>
    </location>
</feature>
<dbReference type="InterPro" id="IPR051794">
    <property type="entry name" value="PG_Endopeptidase_C40"/>
</dbReference>
<keyword evidence="7" id="KW-0732">Signal</keyword>
<dbReference type="SUPFAM" id="SSF54001">
    <property type="entry name" value="Cysteine proteinases"/>
    <property type="match status" value="1"/>
</dbReference>
<comment type="caution">
    <text evidence="9">The sequence shown here is derived from an EMBL/GenBank/DDBJ whole genome shotgun (WGS) entry which is preliminary data.</text>
</comment>
<evidence type="ECO:0000256" key="4">
    <source>
        <dbReference type="ARBA" id="ARBA00022807"/>
    </source>
</evidence>
<keyword evidence="2" id="KW-0645">Protease</keyword>
<evidence type="ECO:0000256" key="2">
    <source>
        <dbReference type="ARBA" id="ARBA00022670"/>
    </source>
</evidence>
<reference evidence="9" key="2">
    <citation type="submission" date="2020-09" db="EMBL/GenBank/DDBJ databases">
        <authorList>
            <person name="Sun Q."/>
            <person name="Zhou Y."/>
        </authorList>
    </citation>
    <scope>NUCLEOTIDE SEQUENCE</scope>
    <source>
        <strain evidence="9">CGMCC 4.7201</strain>
    </source>
</reference>
<dbReference type="PROSITE" id="PS51318">
    <property type="entry name" value="TAT"/>
    <property type="match status" value="1"/>
</dbReference>
<dbReference type="InterPro" id="IPR000064">
    <property type="entry name" value="NLP_P60_dom"/>
</dbReference>
<dbReference type="GO" id="GO:0006508">
    <property type="term" value="P:proteolysis"/>
    <property type="evidence" value="ECO:0007669"/>
    <property type="project" value="UniProtKB-KW"/>
</dbReference>
<feature type="signal peptide" evidence="7">
    <location>
        <begin position="1"/>
        <end position="41"/>
    </location>
</feature>
<sequence length="367" mass="39209">MASHRRSPQAPSARVTPLAKAAAGAAAATAAALTGAGAATAAPAPVPAPSASVQEVQVQEVKAREVKKQLDRLYEQAETATEKFNGTKERQAGLQRRVETLQDQVARSQAQLNRMRRTLGAFAGAQYRSGAIDPSVQLMLSSSPDEFLERAATLERIGARQAGELHQAEQVRRSLHQQRTEARHKLDELEHLRLDLARHKRSIQGRLSRARQLLEALPAKDRAALSPGGALGERASRSRGRPGELPAGLMATSGRAAAAAAAVQRALGAPYSWASAGPHAFDCSGLTYWAYRQAGVTLPRTSQGQMNAGRHVPLSQARPGDLVVYRSDASHVAMYVGDGRVIHAPYPGAKVRYDPVGMMPIASVTRV</sequence>
<keyword evidence="3" id="KW-0378">Hydrolase</keyword>
<dbReference type="InterPro" id="IPR006311">
    <property type="entry name" value="TAT_signal"/>
</dbReference>
<accession>A0A917ZGB8</accession>
<comment type="similarity">
    <text evidence="1">Belongs to the peptidase C40 family.</text>
</comment>
<name>A0A917ZGB8_9ACTN</name>
<gene>
    <name evidence="9" type="ORF">GCM10012280_07600</name>
</gene>
<feature type="chain" id="PRO_5037823877" description="NlpC/P60 domain-containing protein" evidence="7">
    <location>
        <begin position="42"/>
        <end position="367"/>
    </location>
</feature>
<evidence type="ECO:0000256" key="1">
    <source>
        <dbReference type="ARBA" id="ARBA00007074"/>
    </source>
</evidence>
<dbReference type="InterPro" id="IPR038765">
    <property type="entry name" value="Papain-like_cys_pep_sf"/>
</dbReference>
<keyword evidence="10" id="KW-1185">Reference proteome</keyword>
<evidence type="ECO:0000256" key="3">
    <source>
        <dbReference type="ARBA" id="ARBA00022801"/>
    </source>
</evidence>
<evidence type="ECO:0000313" key="10">
    <source>
        <dbReference type="Proteomes" id="UP000641932"/>
    </source>
</evidence>
<dbReference type="Gene3D" id="3.90.1720.10">
    <property type="entry name" value="endopeptidase domain like (from Nostoc punctiforme)"/>
    <property type="match status" value="1"/>
</dbReference>
<dbReference type="RefSeq" id="WP_189130020.1">
    <property type="nucleotide sequence ID" value="NZ_BMMS01000002.1"/>
</dbReference>
<organism evidence="9 10">
    <name type="scientific">Wenjunlia tyrosinilytica</name>
    <dbReference type="NCBI Taxonomy" id="1544741"/>
    <lineage>
        <taxon>Bacteria</taxon>
        <taxon>Bacillati</taxon>
        <taxon>Actinomycetota</taxon>
        <taxon>Actinomycetes</taxon>
        <taxon>Kitasatosporales</taxon>
        <taxon>Streptomycetaceae</taxon>
        <taxon>Wenjunlia</taxon>
    </lineage>
</organism>
<dbReference type="PROSITE" id="PS51935">
    <property type="entry name" value="NLPC_P60"/>
    <property type="match status" value="1"/>
</dbReference>
<feature type="region of interest" description="Disordered" evidence="6">
    <location>
        <begin position="224"/>
        <end position="243"/>
    </location>
</feature>
<evidence type="ECO:0000256" key="7">
    <source>
        <dbReference type="SAM" id="SignalP"/>
    </source>
</evidence>
<dbReference type="PANTHER" id="PTHR47359:SF3">
    <property type="entry name" value="NLP_P60 DOMAIN-CONTAINING PROTEIN-RELATED"/>
    <property type="match status" value="1"/>
</dbReference>
<evidence type="ECO:0000259" key="8">
    <source>
        <dbReference type="PROSITE" id="PS51935"/>
    </source>
</evidence>
<dbReference type="Pfam" id="PF00877">
    <property type="entry name" value="NLPC_P60"/>
    <property type="match status" value="1"/>
</dbReference>
<dbReference type="Proteomes" id="UP000641932">
    <property type="component" value="Unassembled WGS sequence"/>
</dbReference>
<feature type="domain" description="NlpC/P60" evidence="8">
    <location>
        <begin position="252"/>
        <end position="367"/>
    </location>
</feature>
<reference evidence="9" key="1">
    <citation type="journal article" date="2014" name="Int. J. Syst. Evol. Microbiol.">
        <title>Complete genome sequence of Corynebacterium casei LMG S-19264T (=DSM 44701T), isolated from a smear-ripened cheese.</title>
        <authorList>
            <consortium name="US DOE Joint Genome Institute (JGI-PGF)"/>
            <person name="Walter F."/>
            <person name="Albersmeier A."/>
            <person name="Kalinowski J."/>
            <person name="Ruckert C."/>
        </authorList>
    </citation>
    <scope>NUCLEOTIDE SEQUENCE</scope>
    <source>
        <strain evidence="9">CGMCC 4.7201</strain>
    </source>
</reference>
<dbReference type="PANTHER" id="PTHR47359">
    <property type="entry name" value="PEPTIDOGLYCAN DL-ENDOPEPTIDASE CWLO"/>
    <property type="match status" value="1"/>
</dbReference>
<protein>
    <recommendedName>
        <fullName evidence="8">NlpC/P60 domain-containing protein</fullName>
    </recommendedName>
</protein>
<dbReference type="GO" id="GO:0008234">
    <property type="term" value="F:cysteine-type peptidase activity"/>
    <property type="evidence" value="ECO:0007669"/>
    <property type="project" value="UniProtKB-KW"/>
</dbReference>
<evidence type="ECO:0000313" key="9">
    <source>
        <dbReference type="EMBL" id="GGO81997.1"/>
    </source>
</evidence>
<dbReference type="EMBL" id="BMMS01000002">
    <property type="protein sequence ID" value="GGO81997.1"/>
    <property type="molecule type" value="Genomic_DNA"/>
</dbReference>
<keyword evidence="5" id="KW-0175">Coiled coil</keyword>
<evidence type="ECO:0000256" key="5">
    <source>
        <dbReference type="SAM" id="Coils"/>
    </source>
</evidence>
<proteinExistence type="inferred from homology"/>
<dbReference type="AlphaFoldDB" id="A0A917ZGB8"/>
<evidence type="ECO:0000256" key="6">
    <source>
        <dbReference type="SAM" id="MobiDB-lite"/>
    </source>
</evidence>